<accession>V5I1I3</accession>
<dbReference type="InterPro" id="IPR036880">
    <property type="entry name" value="Kunitz_BPTI_sf"/>
</dbReference>
<name>V5I1I3_IXORI</name>
<proteinExistence type="evidence at transcript level"/>
<feature type="signal peptide" evidence="1">
    <location>
        <begin position="1"/>
        <end position="19"/>
    </location>
</feature>
<reference evidence="2" key="1">
    <citation type="journal article" date="2015" name="Sci. Rep.">
        <title>Tissue- and time-dependent transcription in Ixodes ricinus salivary glands and midguts when blood feeding on the vertebrate host.</title>
        <authorList>
            <person name="Kotsyfakis M."/>
            <person name="Schwarz A."/>
            <person name="Erhart J."/>
            <person name="Ribeiro J.M."/>
        </authorList>
    </citation>
    <scope>NUCLEOTIDE SEQUENCE</scope>
    <source>
        <tissue evidence="2">Salivary gland and midgut</tissue>
    </source>
</reference>
<evidence type="ECO:0000313" key="2">
    <source>
        <dbReference type="EMBL" id="JAB83137.1"/>
    </source>
</evidence>
<dbReference type="SUPFAM" id="SSF57362">
    <property type="entry name" value="BPTI-like"/>
    <property type="match status" value="1"/>
</dbReference>
<dbReference type="GO" id="GO:0004867">
    <property type="term" value="F:serine-type endopeptidase inhibitor activity"/>
    <property type="evidence" value="ECO:0007669"/>
    <property type="project" value="InterPro"/>
</dbReference>
<organism evidence="2">
    <name type="scientific">Ixodes ricinus</name>
    <name type="common">Common tick</name>
    <name type="synonym">Acarus ricinus</name>
    <dbReference type="NCBI Taxonomy" id="34613"/>
    <lineage>
        <taxon>Eukaryota</taxon>
        <taxon>Metazoa</taxon>
        <taxon>Ecdysozoa</taxon>
        <taxon>Arthropoda</taxon>
        <taxon>Chelicerata</taxon>
        <taxon>Arachnida</taxon>
        <taxon>Acari</taxon>
        <taxon>Parasitiformes</taxon>
        <taxon>Ixodida</taxon>
        <taxon>Ixodoidea</taxon>
        <taxon>Ixodidae</taxon>
        <taxon>Ixodinae</taxon>
        <taxon>Ixodes</taxon>
    </lineage>
</organism>
<protein>
    <submittedName>
        <fullName evidence="2">Putative secreted protein</fullName>
    </submittedName>
</protein>
<sequence length="94" mass="10298">MKLLLIAVVICIHTSGFLATAKTAKCERLYDGGRGGPGGANVKEGWSFNPHTNRCQNVIVLDTLCPPPRNCFPTEFDCELNCDPRVLELLNLIP</sequence>
<dbReference type="Gene3D" id="4.10.410.10">
    <property type="entry name" value="Pancreatic trypsin inhibitor Kunitz domain"/>
    <property type="match status" value="1"/>
</dbReference>
<evidence type="ECO:0000256" key="1">
    <source>
        <dbReference type="SAM" id="SignalP"/>
    </source>
</evidence>
<dbReference type="AlphaFoldDB" id="V5I1I3"/>
<keyword evidence="1" id="KW-0732">Signal</keyword>
<feature type="chain" id="PRO_5004738338" evidence="1">
    <location>
        <begin position="20"/>
        <end position="94"/>
    </location>
</feature>
<dbReference type="EMBL" id="GANP01001331">
    <property type="protein sequence ID" value="JAB83137.1"/>
    <property type="molecule type" value="mRNA"/>
</dbReference>